<dbReference type="InterPro" id="IPR023277">
    <property type="entry name" value="Aquaporin_8"/>
</dbReference>
<dbReference type="PRINTS" id="PR02020">
    <property type="entry name" value="AQUAPORIN8"/>
</dbReference>
<dbReference type="Proteomes" id="UP000823561">
    <property type="component" value="Chromosome 3"/>
</dbReference>
<comment type="subcellular location">
    <subcellularLocation>
        <location evidence="1">Endomembrane system</location>
        <topology evidence="1">Multi-pass membrane protein</topology>
    </subcellularLocation>
</comment>
<name>A0AAV6HCB9_9TELE</name>
<dbReference type="EMBL" id="JADWDJ010000003">
    <property type="protein sequence ID" value="KAG5283621.1"/>
    <property type="molecule type" value="Genomic_DNA"/>
</dbReference>
<evidence type="ECO:0000313" key="10">
    <source>
        <dbReference type="EMBL" id="KAG5283621.1"/>
    </source>
</evidence>
<keyword evidence="7 9" id="KW-0472">Membrane</keyword>
<dbReference type="PRINTS" id="PR00783">
    <property type="entry name" value="MINTRINSICP"/>
</dbReference>
<evidence type="ECO:0000256" key="4">
    <source>
        <dbReference type="ARBA" id="ARBA00022692"/>
    </source>
</evidence>
<evidence type="ECO:0000256" key="1">
    <source>
        <dbReference type="ARBA" id="ARBA00004127"/>
    </source>
</evidence>
<organism evidence="10 11">
    <name type="scientific">Alosa alosa</name>
    <name type="common">allis shad</name>
    <dbReference type="NCBI Taxonomy" id="278164"/>
    <lineage>
        <taxon>Eukaryota</taxon>
        <taxon>Metazoa</taxon>
        <taxon>Chordata</taxon>
        <taxon>Craniata</taxon>
        <taxon>Vertebrata</taxon>
        <taxon>Euteleostomi</taxon>
        <taxon>Actinopterygii</taxon>
        <taxon>Neopterygii</taxon>
        <taxon>Teleostei</taxon>
        <taxon>Clupei</taxon>
        <taxon>Clupeiformes</taxon>
        <taxon>Clupeoidei</taxon>
        <taxon>Clupeidae</taxon>
        <taxon>Alosa</taxon>
    </lineage>
</organism>
<feature type="transmembrane region" description="Helical" evidence="9">
    <location>
        <begin position="32"/>
        <end position="55"/>
    </location>
</feature>
<keyword evidence="5" id="KW-0677">Repeat</keyword>
<dbReference type="FunFam" id="1.20.1080.10:FF:000019">
    <property type="entry name" value="AQuaPorin or aquaglyceroporin related"/>
    <property type="match status" value="1"/>
</dbReference>
<dbReference type="PANTHER" id="PTHR45665:SF9">
    <property type="entry name" value="AQUAPORIN-8"/>
    <property type="match status" value="1"/>
</dbReference>
<dbReference type="GO" id="GO:0019755">
    <property type="term" value="P:one-carbon compound transport"/>
    <property type="evidence" value="ECO:0007669"/>
    <property type="project" value="UniProtKB-ARBA"/>
</dbReference>
<keyword evidence="6 9" id="KW-1133">Transmembrane helix</keyword>
<dbReference type="InterPro" id="IPR022357">
    <property type="entry name" value="MIP_CS"/>
</dbReference>
<evidence type="ECO:0000256" key="6">
    <source>
        <dbReference type="ARBA" id="ARBA00022989"/>
    </source>
</evidence>
<dbReference type="Pfam" id="PF00230">
    <property type="entry name" value="MIP"/>
    <property type="match status" value="1"/>
</dbReference>
<reference evidence="10" key="1">
    <citation type="submission" date="2020-10" db="EMBL/GenBank/DDBJ databases">
        <title>Chromosome-scale genome assembly of the Allis shad, Alosa alosa.</title>
        <authorList>
            <person name="Margot Z."/>
            <person name="Christophe K."/>
            <person name="Cabau C."/>
            <person name="Louis A."/>
            <person name="Berthelot C."/>
            <person name="Parey E."/>
            <person name="Roest Crollius H."/>
            <person name="Montfort J."/>
            <person name="Robinson-Rechavi M."/>
            <person name="Bucao C."/>
            <person name="Bouchez O."/>
            <person name="Gislard M."/>
            <person name="Lluch J."/>
            <person name="Milhes M."/>
            <person name="Lampietro C."/>
            <person name="Lopez Roques C."/>
            <person name="Donnadieu C."/>
            <person name="Braasch I."/>
            <person name="Desvignes T."/>
            <person name="Postlethwait J."/>
            <person name="Bobe J."/>
            <person name="Guiguen Y."/>
        </authorList>
    </citation>
    <scope>NUCLEOTIDE SEQUENCE</scope>
    <source>
        <strain evidence="10">M-15738</strain>
        <tissue evidence="10">Blood</tissue>
    </source>
</reference>
<feature type="transmembrane region" description="Helical" evidence="9">
    <location>
        <begin position="101"/>
        <end position="122"/>
    </location>
</feature>
<dbReference type="Gene3D" id="1.20.1080.10">
    <property type="entry name" value="Glycerol uptake facilitator protein"/>
    <property type="match status" value="1"/>
</dbReference>
<accession>A0AAV6HCB9</accession>
<evidence type="ECO:0000313" key="11">
    <source>
        <dbReference type="Proteomes" id="UP000823561"/>
    </source>
</evidence>
<gene>
    <name evidence="10" type="ORF">AALO_G00044130</name>
</gene>
<feature type="transmembrane region" description="Helical" evidence="9">
    <location>
        <begin position="180"/>
        <end position="203"/>
    </location>
</feature>
<evidence type="ECO:0008006" key="12">
    <source>
        <dbReference type="Google" id="ProtNLM"/>
    </source>
</evidence>
<evidence type="ECO:0000256" key="7">
    <source>
        <dbReference type="ARBA" id="ARBA00023136"/>
    </source>
</evidence>
<keyword evidence="11" id="KW-1185">Reference proteome</keyword>
<evidence type="ECO:0000256" key="9">
    <source>
        <dbReference type="SAM" id="Phobius"/>
    </source>
</evidence>
<dbReference type="GO" id="GO:0005737">
    <property type="term" value="C:cytoplasm"/>
    <property type="evidence" value="ECO:0007669"/>
    <property type="project" value="UniProtKB-ARBA"/>
</dbReference>
<feature type="transmembrane region" description="Helical" evidence="9">
    <location>
        <begin position="67"/>
        <end position="89"/>
    </location>
</feature>
<feature type="transmembrane region" description="Helical" evidence="9">
    <location>
        <begin position="223"/>
        <end position="244"/>
    </location>
</feature>
<comment type="similarity">
    <text evidence="2 8">Belongs to the MIP/aquaporin (TC 1.A.8) family.</text>
</comment>
<sequence length="260" mass="27180">MASLSAGKEVHEVSEVKPRAKIMWGRTHYDRYLLPCVAEFFGTALFVFSGCASVIENSAGTGRLQPAVAHGLALSISIAISGGHMNPAVTLGVTVAGGLKLIMLFPYWAAQFCGAIVGAGFARAVASSHESFVNASGGAFDAIKADHQVGVALLAEGIMTFFLVLSVCLSAVNRQSKTPLAPFCIGLTLCVGILGAGAVSGGCLNPARAFGPAVVAKHWPYHWVYWVGPLAAGLLVGIVLRTLLGDPRTRLTFRKREPSS</sequence>
<comment type="caution">
    <text evidence="10">The sequence shown here is derived from an EMBL/GenBank/DDBJ whole genome shotgun (WGS) entry which is preliminary data.</text>
</comment>
<dbReference type="GO" id="GO:0012505">
    <property type="term" value="C:endomembrane system"/>
    <property type="evidence" value="ECO:0007669"/>
    <property type="project" value="UniProtKB-SubCell"/>
</dbReference>
<dbReference type="InterPro" id="IPR023271">
    <property type="entry name" value="Aquaporin-like"/>
</dbReference>
<keyword evidence="3 8" id="KW-0813">Transport</keyword>
<keyword evidence="4 8" id="KW-0812">Transmembrane</keyword>
<dbReference type="PANTHER" id="PTHR45665">
    <property type="entry name" value="AQUAPORIN-8"/>
    <property type="match status" value="1"/>
</dbReference>
<feature type="transmembrane region" description="Helical" evidence="9">
    <location>
        <begin position="151"/>
        <end position="173"/>
    </location>
</feature>
<evidence type="ECO:0000256" key="8">
    <source>
        <dbReference type="RuleBase" id="RU000477"/>
    </source>
</evidence>
<evidence type="ECO:0000256" key="5">
    <source>
        <dbReference type="ARBA" id="ARBA00022737"/>
    </source>
</evidence>
<evidence type="ECO:0000256" key="2">
    <source>
        <dbReference type="ARBA" id="ARBA00006175"/>
    </source>
</evidence>
<dbReference type="InterPro" id="IPR034294">
    <property type="entry name" value="Aquaporin_transptr"/>
</dbReference>
<dbReference type="PROSITE" id="PS00221">
    <property type="entry name" value="MIP"/>
    <property type="match status" value="1"/>
</dbReference>
<dbReference type="SUPFAM" id="SSF81338">
    <property type="entry name" value="Aquaporin-like"/>
    <property type="match status" value="1"/>
</dbReference>
<dbReference type="GO" id="GO:0015250">
    <property type="term" value="F:water channel activity"/>
    <property type="evidence" value="ECO:0007669"/>
    <property type="project" value="TreeGrafter"/>
</dbReference>
<dbReference type="AlphaFoldDB" id="A0AAV6HCB9"/>
<proteinExistence type="inferred from homology"/>
<dbReference type="GO" id="GO:0005886">
    <property type="term" value="C:plasma membrane"/>
    <property type="evidence" value="ECO:0007669"/>
    <property type="project" value="TreeGrafter"/>
</dbReference>
<dbReference type="InterPro" id="IPR000425">
    <property type="entry name" value="MIP"/>
</dbReference>
<protein>
    <recommendedName>
        <fullName evidence="12">Aquaporin</fullName>
    </recommendedName>
</protein>
<evidence type="ECO:0000256" key="3">
    <source>
        <dbReference type="ARBA" id="ARBA00022448"/>
    </source>
</evidence>